<feature type="transmembrane region" description="Helical" evidence="6">
    <location>
        <begin position="97"/>
        <end position="116"/>
    </location>
</feature>
<comment type="caution">
    <text evidence="8">The sequence shown here is derived from an EMBL/GenBank/DDBJ whole genome shotgun (WGS) entry which is preliminary data.</text>
</comment>
<dbReference type="SUPFAM" id="SSF103481">
    <property type="entry name" value="Multidrug resistance efflux transporter EmrE"/>
    <property type="match status" value="2"/>
</dbReference>
<dbReference type="PANTHER" id="PTHR32322">
    <property type="entry name" value="INNER MEMBRANE TRANSPORTER"/>
    <property type="match status" value="1"/>
</dbReference>
<feature type="transmembrane region" description="Helical" evidence="6">
    <location>
        <begin position="38"/>
        <end position="57"/>
    </location>
</feature>
<accession>A0A511DGN9</accession>
<dbReference type="EMBL" id="BJVJ01000026">
    <property type="protein sequence ID" value="GEL23951.1"/>
    <property type="molecule type" value="Genomic_DNA"/>
</dbReference>
<feature type="transmembrane region" description="Helical" evidence="6">
    <location>
        <begin position="149"/>
        <end position="169"/>
    </location>
</feature>
<dbReference type="InterPro" id="IPR037185">
    <property type="entry name" value="EmrE-like"/>
</dbReference>
<evidence type="ECO:0000313" key="8">
    <source>
        <dbReference type="EMBL" id="GEL23951.1"/>
    </source>
</evidence>
<sequence length="312" mass="32599">MIRSRTDALAAATLVVLWSSGFVGAVLGTSHAAPDTLLAWRFLVAAVVLGPVALARGARFRPAALRRHVPLGVLSLFLCLGGTVTGIALGVPAGTTALIAAAQPLVVATLAGPLLGEHLRRRQRVGLLVGLAGVALVVGGDVHSDGAPWWAFLLPVASMFVLSAGTLLTRRAGTTESPLESLTIQAVTAAVLFTIVAAVGGRLAPPADPGFWWSVAWVVGLSTFGGYGAYLFVVRRSGPTRASTLLYLTPPTTMIWAYLMFGQVPGLLALPGVALTAVGVTLVLFRSDRRIVGAESHDGRRERARRFLARHP</sequence>
<evidence type="ECO:0000256" key="5">
    <source>
        <dbReference type="ARBA" id="ARBA00023136"/>
    </source>
</evidence>
<dbReference type="OrthoDB" id="9809509at2"/>
<comment type="similarity">
    <text evidence="2">Belongs to the EamA transporter family.</text>
</comment>
<reference evidence="8 9" key="1">
    <citation type="submission" date="2019-07" db="EMBL/GenBank/DDBJ databases">
        <title>Whole genome shotgun sequence of Pseudonocardia sulfidoxydans NBRC 16205.</title>
        <authorList>
            <person name="Hosoyama A."/>
            <person name="Uohara A."/>
            <person name="Ohji S."/>
            <person name="Ichikawa N."/>
        </authorList>
    </citation>
    <scope>NUCLEOTIDE SEQUENCE [LARGE SCALE GENOMIC DNA]</scope>
    <source>
        <strain evidence="8 9">NBRC 16205</strain>
    </source>
</reference>
<feature type="transmembrane region" description="Helical" evidence="6">
    <location>
        <begin position="267"/>
        <end position="285"/>
    </location>
</feature>
<dbReference type="Proteomes" id="UP000321685">
    <property type="component" value="Unassembled WGS sequence"/>
</dbReference>
<feature type="transmembrane region" description="Helical" evidence="6">
    <location>
        <begin position="245"/>
        <end position="261"/>
    </location>
</feature>
<organism evidence="8 9">
    <name type="scientific">Pseudonocardia sulfidoxydans NBRC 16205</name>
    <dbReference type="NCBI Taxonomy" id="1223511"/>
    <lineage>
        <taxon>Bacteria</taxon>
        <taxon>Bacillati</taxon>
        <taxon>Actinomycetota</taxon>
        <taxon>Actinomycetes</taxon>
        <taxon>Pseudonocardiales</taxon>
        <taxon>Pseudonocardiaceae</taxon>
        <taxon>Pseudonocardia</taxon>
    </lineage>
</organism>
<proteinExistence type="inferred from homology"/>
<dbReference type="GO" id="GO:0016020">
    <property type="term" value="C:membrane"/>
    <property type="evidence" value="ECO:0007669"/>
    <property type="project" value="UniProtKB-SubCell"/>
</dbReference>
<evidence type="ECO:0000256" key="6">
    <source>
        <dbReference type="SAM" id="Phobius"/>
    </source>
</evidence>
<feature type="transmembrane region" description="Helical" evidence="6">
    <location>
        <begin position="69"/>
        <end position="91"/>
    </location>
</feature>
<evidence type="ECO:0000256" key="4">
    <source>
        <dbReference type="ARBA" id="ARBA00022989"/>
    </source>
</evidence>
<keyword evidence="9" id="KW-1185">Reference proteome</keyword>
<protein>
    <submittedName>
        <fullName evidence="8">Membrane protein</fullName>
    </submittedName>
</protein>
<feature type="transmembrane region" description="Helical" evidence="6">
    <location>
        <begin position="125"/>
        <end position="143"/>
    </location>
</feature>
<keyword evidence="3 6" id="KW-0812">Transmembrane</keyword>
<evidence type="ECO:0000256" key="3">
    <source>
        <dbReference type="ARBA" id="ARBA00022692"/>
    </source>
</evidence>
<dbReference type="RefSeq" id="WP_147108010.1">
    <property type="nucleotide sequence ID" value="NZ_BJVJ01000026.1"/>
</dbReference>
<evidence type="ECO:0000259" key="7">
    <source>
        <dbReference type="Pfam" id="PF00892"/>
    </source>
</evidence>
<feature type="domain" description="EamA" evidence="7">
    <location>
        <begin position="150"/>
        <end position="284"/>
    </location>
</feature>
<evidence type="ECO:0000313" key="9">
    <source>
        <dbReference type="Proteomes" id="UP000321685"/>
    </source>
</evidence>
<evidence type="ECO:0000256" key="1">
    <source>
        <dbReference type="ARBA" id="ARBA00004141"/>
    </source>
</evidence>
<name>A0A511DGN9_9PSEU</name>
<feature type="domain" description="EamA" evidence="7">
    <location>
        <begin position="9"/>
        <end position="138"/>
    </location>
</feature>
<dbReference type="PANTHER" id="PTHR32322:SF2">
    <property type="entry name" value="EAMA DOMAIN-CONTAINING PROTEIN"/>
    <property type="match status" value="1"/>
</dbReference>
<keyword evidence="5 6" id="KW-0472">Membrane</keyword>
<evidence type="ECO:0000256" key="2">
    <source>
        <dbReference type="ARBA" id="ARBA00007362"/>
    </source>
</evidence>
<dbReference type="InterPro" id="IPR000620">
    <property type="entry name" value="EamA_dom"/>
</dbReference>
<gene>
    <name evidence="8" type="ORF">PSU4_29050</name>
</gene>
<keyword evidence="4 6" id="KW-1133">Transmembrane helix</keyword>
<dbReference type="InterPro" id="IPR050638">
    <property type="entry name" value="AA-Vitamin_Transporters"/>
</dbReference>
<feature type="transmembrane region" description="Helical" evidence="6">
    <location>
        <begin position="181"/>
        <end position="199"/>
    </location>
</feature>
<dbReference type="Pfam" id="PF00892">
    <property type="entry name" value="EamA"/>
    <property type="match status" value="2"/>
</dbReference>
<feature type="transmembrane region" description="Helical" evidence="6">
    <location>
        <begin position="211"/>
        <end position="233"/>
    </location>
</feature>
<dbReference type="AlphaFoldDB" id="A0A511DGN9"/>
<comment type="subcellular location">
    <subcellularLocation>
        <location evidence="1">Membrane</location>
        <topology evidence="1">Multi-pass membrane protein</topology>
    </subcellularLocation>
</comment>